<evidence type="ECO:0000313" key="12">
    <source>
        <dbReference type="Proteomes" id="UP000185511"/>
    </source>
</evidence>
<dbReference type="NCBIfam" id="TIGR00494">
    <property type="entry name" value="crcB"/>
    <property type="match status" value="1"/>
</dbReference>
<evidence type="ECO:0000313" key="11">
    <source>
        <dbReference type="EMBL" id="APU12492.1"/>
    </source>
</evidence>
<keyword evidence="10" id="KW-0813">Transport</keyword>
<reference evidence="12" key="1">
    <citation type="submission" date="2016-06" db="EMBL/GenBank/DDBJ databases">
        <title>Complete genome sequence of Actinoalloteichus fjordicus DSM 46855 (=ADI127-17), type strain of the new species Actinoalloteichus fjordicus.</title>
        <authorList>
            <person name="Ruckert C."/>
            <person name="Nouioui I."/>
            <person name="Willmese J."/>
            <person name="van Wezel G."/>
            <person name="Klenk H.-P."/>
            <person name="Kalinowski J."/>
            <person name="Zotchev S.B."/>
        </authorList>
    </citation>
    <scope>NUCLEOTIDE SEQUENCE [LARGE SCALE GENOMIC DNA]</scope>
    <source>
        <strain evidence="12">ADI127-7</strain>
    </source>
</reference>
<dbReference type="EMBL" id="CP016076">
    <property type="protein sequence ID" value="APU12492.1"/>
    <property type="molecule type" value="Genomic_DNA"/>
</dbReference>
<keyword evidence="12" id="KW-1185">Reference proteome</keyword>
<comment type="catalytic activity">
    <reaction evidence="8">
        <text>fluoride(in) = fluoride(out)</text>
        <dbReference type="Rhea" id="RHEA:76159"/>
        <dbReference type="ChEBI" id="CHEBI:17051"/>
    </reaction>
    <physiologicalReaction direction="left-to-right" evidence="8">
        <dbReference type="Rhea" id="RHEA:76160"/>
    </physiologicalReaction>
</comment>
<keyword evidence="3 10" id="KW-0812">Transmembrane</keyword>
<dbReference type="GO" id="GO:0140114">
    <property type="term" value="P:cellular detoxification of fluoride"/>
    <property type="evidence" value="ECO:0007669"/>
    <property type="project" value="UniProtKB-UniRule"/>
</dbReference>
<comment type="activity regulation">
    <text evidence="10">Na(+) is not transported, but it plays an essential structural role and its presence is essential for fluoride channel function.</text>
</comment>
<evidence type="ECO:0000256" key="9">
    <source>
        <dbReference type="ARBA" id="ARBA00049940"/>
    </source>
</evidence>
<feature type="transmembrane region" description="Helical" evidence="10">
    <location>
        <begin position="36"/>
        <end position="60"/>
    </location>
</feature>
<evidence type="ECO:0000256" key="5">
    <source>
        <dbReference type="ARBA" id="ARBA00023136"/>
    </source>
</evidence>
<evidence type="ECO:0000256" key="2">
    <source>
        <dbReference type="ARBA" id="ARBA00022475"/>
    </source>
</evidence>
<evidence type="ECO:0000256" key="7">
    <source>
        <dbReference type="ARBA" id="ARBA00035120"/>
    </source>
</evidence>
<comment type="subcellular location">
    <subcellularLocation>
        <location evidence="1 10">Cell membrane</location>
        <topology evidence="1 10">Multi-pass membrane protein</topology>
    </subcellularLocation>
</comment>
<feature type="transmembrane region" description="Helical" evidence="10">
    <location>
        <begin position="101"/>
        <end position="124"/>
    </location>
</feature>
<dbReference type="PANTHER" id="PTHR28259">
    <property type="entry name" value="FLUORIDE EXPORT PROTEIN 1-RELATED"/>
    <property type="match status" value="1"/>
</dbReference>
<evidence type="ECO:0000256" key="1">
    <source>
        <dbReference type="ARBA" id="ARBA00004651"/>
    </source>
</evidence>
<feature type="transmembrane region" description="Helical" evidence="10">
    <location>
        <begin position="72"/>
        <end position="89"/>
    </location>
</feature>
<keyword evidence="10" id="KW-0915">Sodium</keyword>
<keyword evidence="10" id="KW-0406">Ion transport</keyword>
<keyword evidence="6 10" id="KW-0407">Ion channel</keyword>
<evidence type="ECO:0000256" key="10">
    <source>
        <dbReference type="HAMAP-Rule" id="MF_00454"/>
    </source>
</evidence>
<dbReference type="AlphaFoldDB" id="A0AAC9L7B6"/>
<keyword evidence="5 10" id="KW-0472">Membrane</keyword>
<evidence type="ECO:0000256" key="6">
    <source>
        <dbReference type="ARBA" id="ARBA00023303"/>
    </source>
</evidence>
<feature type="binding site" evidence="10">
    <location>
        <position position="82"/>
    </location>
    <ligand>
        <name>Na(+)</name>
        <dbReference type="ChEBI" id="CHEBI:29101"/>
        <note>structural</note>
    </ligand>
</feature>
<gene>
    <name evidence="10" type="primary">fluC</name>
    <name evidence="10" type="synonym">crcB</name>
    <name evidence="11" type="ORF">UA74_02025</name>
</gene>
<evidence type="ECO:0000256" key="4">
    <source>
        <dbReference type="ARBA" id="ARBA00022989"/>
    </source>
</evidence>
<dbReference type="Pfam" id="PF02537">
    <property type="entry name" value="CRCB"/>
    <property type="match status" value="1"/>
</dbReference>
<dbReference type="PANTHER" id="PTHR28259:SF1">
    <property type="entry name" value="FLUORIDE EXPORT PROTEIN 1-RELATED"/>
    <property type="match status" value="1"/>
</dbReference>
<dbReference type="GO" id="GO:0062054">
    <property type="term" value="F:fluoride channel activity"/>
    <property type="evidence" value="ECO:0007669"/>
    <property type="project" value="UniProtKB-UniRule"/>
</dbReference>
<protein>
    <recommendedName>
        <fullName evidence="10">Fluoride-specific ion channel FluC</fullName>
    </recommendedName>
</protein>
<dbReference type="GO" id="GO:0046872">
    <property type="term" value="F:metal ion binding"/>
    <property type="evidence" value="ECO:0007669"/>
    <property type="project" value="UniProtKB-KW"/>
</dbReference>
<dbReference type="GO" id="GO:0005886">
    <property type="term" value="C:plasma membrane"/>
    <property type="evidence" value="ECO:0007669"/>
    <property type="project" value="UniProtKB-SubCell"/>
</dbReference>
<dbReference type="InterPro" id="IPR003691">
    <property type="entry name" value="FluC"/>
</dbReference>
<feature type="binding site" evidence="10">
    <location>
        <position position="79"/>
    </location>
    <ligand>
        <name>Na(+)</name>
        <dbReference type="ChEBI" id="CHEBI:29101"/>
        <note>structural</note>
    </ligand>
</feature>
<keyword evidence="10" id="KW-0479">Metal-binding</keyword>
<comment type="function">
    <text evidence="9 10">Fluoride-specific ion channel. Important for reducing fluoride concentration in the cell, thus reducing its toxicity.</text>
</comment>
<dbReference type="KEGG" id="acad:UA74_02025"/>
<name>A0AAC9L7B6_9PSEU</name>
<sequence>MRDLGGPSVFAAVAAGGALGTLARYGVGLLAEPVGGGLPVGTLGVNVLGCLLIGVLTAVLAAEDRHRLWRPFLGTGVLGGFTTFSAYAVDVQGLIVAGHTGTALLSLVGTLVAAVAATVAGRAVGLRMVRAR</sequence>
<keyword evidence="4 10" id="KW-1133">Transmembrane helix</keyword>
<dbReference type="RefSeq" id="WP_075738375.1">
    <property type="nucleotide sequence ID" value="NZ_CP016076.1"/>
</dbReference>
<evidence type="ECO:0000256" key="8">
    <source>
        <dbReference type="ARBA" id="ARBA00035585"/>
    </source>
</evidence>
<evidence type="ECO:0000256" key="3">
    <source>
        <dbReference type="ARBA" id="ARBA00022692"/>
    </source>
</evidence>
<accession>A0AAC9L7B6</accession>
<comment type="similarity">
    <text evidence="7 10">Belongs to the fluoride channel Fluc/FEX (TC 1.A.43) family.</text>
</comment>
<keyword evidence="2 10" id="KW-1003">Cell membrane</keyword>
<dbReference type="Proteomes" id="UP000185511">
    <property type="component" value="Chromosome"/>
</dbReference>
<organism evidence="11 12">
    <name type="scientific">Actinoalloteichus fjordicus</name>
    <dbReference type="NCBI Taxonomy" id="1612552"/>
    <lineage>
        <taxon>Bacteria</taxon>
        <taxon>Bacillati</taxon>
        <taxon>Actinomycetota</taxon>
        <taxon>Actinomycetes</taxon>
        <taxon>Pseudonocardiales</taxon>
        <taxon>Pseudonocardiaceae</taxon>
        <taxon>Actinoalloteichus</taxon>
    </lineage>
</organism>
<dbReference type="HAMAP" id="MF_00454">
    <property type="entry name" value="FluC"/>
    <property type="match status" value="1"/>
</dbReference>
<proteinExistence type="inferred from homology"/>